<reference evidence="2" key="1">
    <citation type="submission" date="2020-10" db="EMBL/GenBank/DDBJ databases">
        <title>Microbiome of the Black Sea water column analyzed by genome centric metagenomics.</title>
        <authorList>
            <person name="Cabello-Yeves P.J."/>
            <person name="Callieri C."/>
            <person name="Picazo A."/>
            <person name="Mehrshad M."/>
            <person name="Haro-Moreno J.M."/>
            <person name="Roda-Garcia J."/>
            <person name="Dzembekova N."/>
            <person name="Slabakova V."/>
            <person name="Slabakova N."/>
            <person name="Moncheva S."/>
            <person name="Rodriguez-Valera F."/>
        </authorList>
    </citation>
    <scope>NUCLEOTIDE SEQUENCE</scope>
    <source>
        <strain evidence="2">BS307-5m-G5</strain>
    </source>
</reference>
<dbReference type="PANTHER" id="PTHR46623:SF6">
    <property type="entry name" value="ALPHA_BETA-HYDROLASES SUPERFAMILY PROTEIN"/>
    <property type="match status" value="1"/>
</dbReference>
<dbReference type="AlphaFoldDB" id="A0A937HIB7"/>
<dbReference type="InterPro" id="IPR051049">
    <property type="entry name" value="Dienelactone_hydrolase-like"/>
</dbReference>
<evidence type="ECO:0000313" key="2">
    <source>
        <dbReference type="EMBL" id="MBL6762197.1"/>
    </source>
</evidence>
<dbReference type="SUPFAM" id="SSF53474">
    <property type="entry name" value="alpha/beta-Hydrolases"/>
    <property type="match status" value="1"/>
</dbReference>
<dbReference type="Pfam" id="PF01738">
    <property type="entry name" value="DLH"/>
    <property type="match status" value="1"/>
</dbReference>
<name>A0A937HIB7_9PROT</name>
<proteinExistence type="predicted"/>
<accession>A0A937HIB7</accession>
<protein>
    <submittedName>
        <fullName evidence="2">Dienelactone hydrolase family protein</fullName>
    </submittedName>
</protein>
<evidence type="ECO:0000259" key="1">
    <source>
        <dbReference type="Pfam" id="PF01738"/>
    </source>
</evidence>
<gene>
    <name evidence="2" type="ORF">ISQ19_05820</name>
</gene>
<dbReference type="PANTHER" id="PTHR46623">
    <property type="entry name" value="CARBOXYMETHYLENEBUTENOLIDASE-RELATED"/>
    <property type="match status" value="1"/>
</dbReference>
<keyword evidence="2" id="KW-0378">Hydrolase</keyword>
<dbReference type="GO" id="GO:0016787">
    <property type="term" value="F:hydrolase activity"/>
    <property type="evidence" value="ECO:0007669"/>
    <property type="project" value="UniProtKB-KW"/>
</dbReference>
<sequence length="231" mass="24328">MSEMVKVEVAGGGDYFDAYLATPSGTPKGGVVVIQEIFGVNADIKETANWLAGEGYLALAPDLFWRQERNVALTDGSEEEWQKAFALMNGYDGDEGVGDLQAAIDYLRAAGCAKVGTIGFCLGGRMVYLAACRTNGDAHASYYGVGIEGLLGEAGNITAPTLIHIAAEDAFVPKDAQTAIADGLAAHMQAEVHIYDGQDHAFARHNGMHYDADATALAHGRTLALFAEALA</sequence>
<dbReference type="Proteomes" id="UP000785783">
    <property type="component" value="Unassembled WGS sequence"/>
</dbReference>
<evidence type="ECO:0000313" key="3">
    <source>
        <dbReference type="Proteomes" id="UP000785783"/>
    </source>
</evidence>
<dbReference type="InterPro" id="IPR029058">
    <property type="entry name" value="AB_hydrolase_fold"/>
</dbReference>
<dbReference type="EMBL" id="JADHOK010000084">
    <property type="protein sequence ID" value="MBL6762197.1"/>
    <property type="molecule type" value="Genomic_DNA"/>
</dbReference>
<dbReference type="Gene3D" id="3.40.50.1820">
    <property type="entry name" value="alpha/beta hydrolase"/>
    <property type="match status" value="1"/>
</dbReference>
<feature type="domain" description="Dienelactone hydrolase" evidence="1">
    <location>
        <begin position="16"/>
        <end position="229"/>
    </location>
</feature>
<comment type="caution">
    <text evidence="2">The sequence shown here is derived from an EMBL/GenBank/DDBJ whole genome shotgun (WGS) entry which is preliminary data.</text>
</comment>
<organism evidence="2 3">
    <name type="scientific">PS1 clade bacterium</name>
    <dbReference type="NCBI Taxonomy" id="2175152"/>
    <lineage>
        <taxon>Bacteria</taxon>
        <taxon>Pseudomonadati</taxon>
        <taxon>Pseudomonadota</taxon>
        <taxon>Alphaproteobacteria</taxon>
        <taxon>PS1 clade</taxon>
    </lineage>
</organism>
<dbReference type="InterPro" id="IPR002925">
    <property type="entry name" value="Dienelactn_hydro"/>
</dbReference>